<accession>B3ET76</accession>
<dbReference type="TCDB" id="3.A.23.6.1">
    <property type="family name" value="the type vi symbiosis/virulence secretory system (t6ss) family"/>
</dbReference>
<dbReference type="Proteomes" id="UP000001227">
    <property type="component" value="Chromosome"/>
</dbReference>
<protein>
    <submittedName>
        <fullName evidence="1">Uncharacterized protein</fullName>
    </submittedName>
</protein>
<dbReference type="STRING" id="452471.Aasi_1083"/>
<dbReference type="EMBL" id="CP001102">
    <property type="protein sequence ID" value="ACE06428.1"/>
    <property type="molecule type" value="Genomic_DNA"/>
</dbReference>
<dbReference type="HOGENOM" id="CLU_007876_0_0_10"/>
<name>B3ET76_AMOA5</name>
<gene>
    <name evidence="1" type="ordered locus">Aasi_1083</name>
</gene>
<dbReference type="OrthoDB" id="8263000at2"/>
<evidence type="ECO:0000313" key="1">
    <source>
        <dbReference type="EMBL" id="ACE06428.1"/>
    </source>
</evidence>
<sequence length="831" mass="96554">MADYTTKLLDLNYPFLKQQGIAYIRQLAGHIWNDYNEHDPGITILEELCYAIIDLEYRTNFYIEDLLASDPNNAIEEGIKNFYVAEEILPCNPLTKNDFLKLILDVNGVKNAKIFLSEAPQEIQGGYKILLDLEDRIINKGQANAVIENVKRRLYSCRNLCEDFFLVQLLEPLYININAALELTESITQEEGELLIAAIYSNIHSFIAPYIKFYSLREMLLEKNKKVDEIFTGPLLEQGFIDEAELEQSIIQQKIYISEILKKVTDVKQVQSVTKFIVALDGQTAMSAKMAIDIPVDRVPKIDIEQSRITLYHKGIPLPIDYNKVKRWTEENVNAPLFKRPYLTEEEIDVDPGRFRNLANYISIQNDFPLIYGVGKEGLSNTVLEDRKVQSKQLKAYLMFFDQVFANYLAQLAHVKDLLAVQKKSSKVDFSQIPQEVPLLHTLIKKPETPVDATESDPDKAFKIQRRYLGVSWKKSKSKWGTTEADIEEAYKHYLDKILGISKEYTDKKNNILDHLLARFAETFADRAMQLYDTVYKSCLGEISEDKELFLQDYIAISRDRNKAVDITNTQNYGWDIDNISGFERRICRALGIKNLKRRVLHENLKSNFYLEQNFEQQSFEVFLSENLQAKYDNLLIFKGNYPKIKDLAISRGGKESNYDIVENSEGNYEVLLYIDKRRTKFIRLLNKVVTIRTFEQAQAVIKQAVTFFEIFNKESEGFHLLEHIMLRTNDTLSGTHDPYSFMMTLVFPSWPARFQRAEFKNLIHEFVMLESPAHIFVNVLWLDLTEMETFEKAYKEWMFYRTTEDPSDAKLKEAARHLLGLIMLYSKGQE</sequence>
<keyword evidence="2" id="KW-1185">Reference proteome</keyword>
<dbReference type="RefSeq" id="WP_012473186.1">
    <property type="nucleotide sequence ID" value="NC_010830.1"/>
</dbReference>
<dbReference type="eggNOG" id="COG3422">
    <property type="taxonomic scope" value="Bacteria"/>
</dbReference>
<reference evidence="1 2" key="1">
    <citation type="journal article" date="2010" name="J. Bacteriol.">
        <title>The genome of the amoeba symbiont 'Candidatus Amoebophilus asiaticus' reveals common mechanisms for host cell interaction among amoeba-associated bacteria.</title>
        <authorList>
            <person name="Schmitz-Esser S."/>
            <person name="Tischler P."/>
            <person name="Arnold R."/>
            <person name="Montanaro J."/>
            <person name="Wagner M."/>
            <person name="Rattei T."/>
            <person name="Horn M."/>
        </authorList>
    </citation>
    <scope>NUCLEOTIDE SEQUENCE [LARGE SCALE GENOMIC DNA]</scope>
    <source>
        <strain evidence="1 2">5a2</strain>
    </source>
</reference>
<dbReference type="AlphaFoldDB" id="B3ET76"/>
<dbReference type="KEGG" id="aas:Aasi_1083"/>
<evidence type="ECO:0000313" key="2">
    <source>
        <dbReference type="Proteomes" id="UP000001227"/>
    </source>
</evidence>
<organism evidence="1 2">
    <name type="scientific">Amoebophilus asiaticus (strain 5a2)</name>
    <dbReference type="NCBI Taxonomy" id="452471"/>
    <lineage>
        <taxon>Bacteria</taxon>
        <taxon>Pseudomonadati</taxon>
        <taxon>Bacteroidota</taxon>
        <taxon>Cytophagia</taxon>
        <taxon>Cytophagales</taxon>
        <taxon>Amoebophilaceae</taxon>
        <taxon>Candidatus Amoebophilus</taxon>
    </lineage>
</organism>
<proteinExistence type="predicted"/>